<dbReference type="CDD" id="cd10170">
    <property type="entry name" value="ASKHA_NBD_HSP70"/>
    <property type="match status" value="1"/>
</dbReference>
<dbReference type="Proteomes" id="UP001333710">
    <property type="component" value="Chromosome"/>
</dbReference>
<evidence type="ECO:0000256" key="1">
    <source>
        <dbReference type="ARBA" id="ARBA00022741"/>
    </source>
</evidence>
<dbReference type="InterPro" id="IPR043129">
    <property type="entry name" value="ATPase_NBD"/>
</dbReference>
<dbReference type="Pfam" id="PF12531">
    <property type="entry name" value="DUF3731"/>
    <property type="match status" value="1"/>
</dbReference>
<dbReference type="SUPFAM" id="SSF53067">
    <property type="entry name" value="Actin-like ATPase domain"/>
    <property type="match status" value="2"/>
</dbReference>
<dbReference type="InterPro" id="IPR013126">
    <property type="entry name" value="Hsp_70_fam"/>
</dbReference>
<keyword evidence="1" id="KW-0547">Nucleotide-binding</keyword>
<dbReference type="PANTHER" id="PTHR42749">
    <property type="entry name" value="CELL SHAPE-DETERMINING PROTEIN MREB"/>
    <property type="match status" value="1"/>
</dbReference>
<dbReference type="PANTHER" id="PTHR42749:SF1">
    <property type="entry name" value="CELL SHAPE-DETERMINING PROTEIN MREB"/>
    <property type="match status" value="1"/>
</dbReference>
<dbReference type="Pfam" id="PF00012">
    <property type="entry name" value="HSP70"/>
    <property type="match status" value="1"/>
</dbReference>
<gene>
    <name evidence="3" type="ORF">MACH26_29700</name>
</gene>
<dbReference type="PRINTS" id="PR00301">
    <property type="entry name" value="HEATSHOCK70"/>
</dbReference>
<proteinExistence type="predicted"/>
<dbReference type="AlphaFoldDB" id="A0AA48HLI6"/>
<organism evidence="3 4">
    <name type="scientific">Planctobacterium marinum</name>
    <dbReference type="NCBI Taxonomy" id="1631968"/>
    <lineage>
        <taxon>Bacteria</taxon>
        <taxon>Pseudomonadati</taxon>
        <taxon>Pseudomonadota</taxon>
        <taxon>Gammaproteobacteria</taxon>
        <taxon>Alteromonadales</taxon>
        <taxon>Alteromonadaceae</taxon>
        <taxon>Planctobacterium</taxon>
    </lineage>
</organism>
<evidence type="ECO:0000256" key="2">
    <source>
        <dbReference type="ARBA" id="ARBA00022840"/>
    </source>
</evidence>
<evidence type="ECO:0000313" key="4">
    <source>
        <dbReference type="Proteomes" id="UP001333710"/>
    </source>
</evidence>
<evidence type="ECO:0000313" key="3">
    <source>
        <dbReference type="EMBL" id="BDX07449.1"/>
    </source>
</evidence>
<dbReference type="Gene3D" id="3.30.420.40">
    <property type="match status" value="2"/>
</dbReference>
<accession>A0AA48HLI6</accession>
<sequence>MTMQKEYVIGIDLGTTNIVVSYCSLTPKDSDIKLFHIPQLVAAGQIEALPMLPALRYHYDQELTDEAVKLPWGSDDISSQLPNAVIGRFAQDLGNKNPTRLVSSAKSWLGYRGESNAEIHLPEKAPEGTDTCTPLEATSSYLAHIVAAWNHHHPKAPMQQQSVVITVPASFDDIARALTIEAIKRVGFKHFTLLEEPQAACYYWVAEHDTDTLKGHKHLMVCDVGGGTTDFTLIKIGKFSENSSVPELERIAVGDHLMLGGDNMDLTLAVRVLQKLEVEPTQRNMSQLLVQCQRAKEALLSEDAPEEMRIQLQTGGSSLFSGVKETRLTQKEVQQALLDGFFPLVASNSYPKTRKRSLTDLTLPYPADAAISRHIASFLNNEQSALNPEQAETDKQFVVPDVWLLNGGPFLSTQIQSRLQSLVEQWSADSAISWLTNPEPQTAVAKGATLYGRAKEQNQQLIKSAVVRHYFLKAVSEQGDQAICVLPKHSELNTVQQLQQVFTLRKGQKVQFDIAHSLAEQSYNLGETLAWHEGLHQLPGLVTQIEGENEVQVQIESSLDELGVLSVVLKELNSETRHELAFNLRTEQETDFNTLHNNIEKAFEAVNSWFGPAGKKPAKEPLRKTLEKLLGKRESWSGADARFIFDHLMSLASRRRRSETHERTWFNIAGFCLRPGIGFAGDTQRIDSVWSLYSQGIQFVQSAEIWAQWWAFWRRAAAGLSQEQQLVLYTDANHVLTANKRKKGGKVKVTAAIEEKIRLIGSLERLPVDIKKSVLNNISNQLSDKKVNKDMAWCAARIINRTMVYAAQELVLPAEEVTLLIDSALALDWKQNPNLALLAVSGAKRCGDEYAVADQLREAVADKLSGQATLLASLNGEKSALQDKQLWGDELPTGLVL</sequence>
<keyword evidence="2" id="KW-0067">ATP-binding</keyword>
<dbReference type="KEGG" id="pmaw:MACH26_29700"/>
<dbReference type="GO" id="GO:0140662">
    <property type="term" value="F:ATP-dependent protein folding chaperone"/>
    <property type="evidence" value="ECO:0007669"/>
    <property type="project" value="InterPro"/>
</dbReference>
<name>A0AA48HLI6_9ALTE</name>
<reference evidence="3" key="1">
    <citation type="submission" date="2023-01" db="EMBL/GenBank/DDBJ databases">
        <title>Complete genome sequence of Planctobacterium marinum strain Dej080120_11.</title>
        <authorList>
            <person name="Ueki S."/>
            <person name="Maruyama F."/>
        </authorList>
    </citation>
    <scope>NUCLEOTIDE SEQUENCE</scope>
    <source>
        <strain evidence="3">Dej080120_11</strain>
    </source>
</reference>
<protein>
    <submittedName>
        <fullName evidence="3">Molecular chaperone DnaK</fullName>
    </submittedName>
</protein>
<keyword evidence="4" id="KW-1185">Reference proteome</keyword>
<dbReference type="EMBL" id="AP027272">
    <property type="protein sequence ID" value="BDX07449.1"/>
    <property type="molecule type" value="Genomic_DNA"/>
</dbReference>
<dbReference type="GO" id="GO:0005524">
    <property type="term" value="F:ATP binding"/>
    <property type="evidence" value="ECO:0007669"/>
    <property type="project" value="UniProtKB-KW"/>
</dbReference>
<dbReference type="InterPro" id="IPR021030">
    <property type="entry name" value="DUF3731"/>
</dbReference>
<dbReference type="RefSeq" id="WP_338293460.1">
    <property type="nucleotide sequence ID" value="NZ_AP027272.1"/>
</dbReference>